<dbReference type="InterPro" id="IPR003593">
    <property type="entry name" value="AAA+_ATPase"/>
</dbReference>
<evidence type="ECO:0000256" key="6">
    <source>
        <dbReference type="SAM" id="MobiDB-lite"/>
    </source>
</evidence>
<evidence type="ECO:0000313" key="10">
    <source>
        <dbReference type="Proteomes" id="UP001170481"/>
    </source>
</evidence>
<keyword evidence="5" id="KW-0804">Transcription</keyword>
<keyword evidence="3" id="KW-0805">Transcription regulation</keyword>
<dbReference type="Pfam" id="PF00989">
    <property type="entry name" value="PAS"/>
    <property type="match status" value="1"/>
</dbReference>
<keyword evidence="4" id="KW-0238">DNA-binding</keyword>
<gene>
    <name evidence="9" type="ORF">Q4535_12920</name>
</gene>
<dbReference type="GO" id="GO:0005524">
    <property type="term" value="F:ATP binding"/>
    <property type="evidence" value="ECO:0007669"/>
    <property type="project" value="UniProtKB-KW"/>
</dbReference>
<dbReference type="SUPFAM" id="SSF46689">
    <property type="entry name" value="Homeodomain-like"/>
    <property type="match status" value="1"/>
</dbReference>
<dbReference type="PANTHER" id="PTHR32071">
    <property type="entry name" value="TRANSCRIPTIONAL REGULATORY PROTEIN"/>
    <property type="match status" value="1"/>
</dbReference>
<keyword evidence="1" id="KW-0547">Nucleotide-binding</keyword>
<evidence type="ECO:0000313" key="9">
    <source>
        <dbReference type="EMBL" id="MDO6673017.1"/>
    </source>
</evidence>
<dbReference type="InterPro" id="IPR013767">
    <property type="entry name" value="PAS_fold"/>
</dbReference>
<dbReference type="PROSITE" id="PS00676">
    <property type="entry name" value="SIGMA54_INTERACT_2"/>
    <property type="match status" value="1"/>
</dbReference>
<dbReference type="FunFam" id="3.40.50.300:FF:000006">
    <property type="entry name" value="DNA-binding transcriptional regulator NtrC"/>
    <property type="match status" value="1"/>
</dbReference>
<dbReference type="InterPro" id="IPR025662">
    <property type="entry name" value="Sigma_54_int_dom_ATP-bd_1"/>
</dbReference>
<dbReference type="SUPFAM" id="SSF52540">
    <property type="entry name" value="P-loop containing nucleoside triphosphate hydrolases"/>
    <property type="match status" value="1"/>
</dbReference>
<dbReference type="Pfam" id="PF02954">
    <property type="entry name" value="HTH_8"/>
    <property type="match status" value="1"/>
</dbReference>
<dbReference type="RefSeq" id="WP_303594658.1">
    <property type="nucleotide sequence ID" value="NZ_JAUORK010000018.1"/>
</dbReference>
<proteinExistence type="predicted"/>
<dbReference type="CDD" id="cd00009">
    <property type="entry name" value="AAA"/>
    <property type="match status" value="1"/>
</dbReference>
<keyword evidence="2" id="KW-0067">ATP-binding</keyword>
<dbReference type="Gene3D" id="1.10.8.60">
    <property type="match status" value="1"/>
</dbReference>
<sequence length="526" mass="57439">MTGHAKGESVMAQQMPVSGVAGGAKVPVSLRNDSPASSIHVERARRELLRAAMDAVEEWVVVVDAQGGIQFLNAPYAEFLGVEASEVLGRDVSEVIENTRMHQVLESGRAELAQLQLIRGHHMIAHRYPIFRDGVLIGAIGSVLYHDTWEWRQVNAQVQALEAEVDYYRQALETPTGARWQLSDIIGDSPAMRELACKVRKIAPGGASVLIRGESGTGKELYAHALHRSSARAKGPFIKLNCAAIPEALLEAELFGYEEGAFTGARRGGKPGKFQLADGGTLFLDEVGDMPLAMQAKLLRVLQDREVEAVGATRLVSVDVRVIAATHRPLEALVESGEFREDLFYRINVVPLKVPPLRERRDDLPTLATHLLSRLARRSGRRPPILSEAALERLCAHHWPGNVRELENVLEAAFYLGGSHIQPTDLPDAIGARHGDARHGDARHGATHQSDLSTPASAPESSTTARELHTTPVTLREAMAQAERQLIENALRAAEGNRTRAARQLGIAKSSLYEKLNRHGLLAETP</sequence>
<feature type="domain" description="Sigma-54 factor interaction" evidence="7">
    <location>
        <begin position="185"/>
        <end position="415"/>
    </location>
</feature>
<dbReference type="InterPro" id="IPR002197">
    <property type="entry name" value="HTH_Fis"/>
</dbReference>
<dbReference type="PANTHER" id="PTHR32071:SF57">
    <property type="entry name" value="C4-DICARBOXYLATE TRANSPORT TRANSCRIPTIONAL REGULATORY PROTEIN DCTD"/>
    <property type="match status" value="1"/>
</dbReference>
<feature type="domain" description="PAS" evidence="8">
    <location>
        <begin position="45"/>
        <end position="96"/>
    </location>
</feature>
<dbReference type="PROSITE" id="PS50045">
    <property type="entry name" value="SIGMA54_INTERACT_4"/>
    <property type="match status" value="1"/>
</dbReference>
<feature type="compositionally biased region" description="Basic and acidic residues" evidence="6">
    <location>
        <begin position="431"/>
        <end position="444"/>
    </location>
</feature>
<protein>
    <submittedName>
        <fullName evidence="9">Sigma 54-interacting transcriptional regulator</fullName>
    </submittedName>
</protein>
<dbReference type="SMART" id="SM00091">
    <property type="entry name" value="PAS"/>
    <property type="match status" value="1"/>
</dbReference>
<dbReference type="Proteomes" id="UP001170481">
    <property type="component" value="Unassembled WGS sequence"/>
</dbReference>
<dbReference type="PROSITE" id="PS00675">
    <property type="entry name" value="SIGMA54_INTERACT_1"/>
    <property type="match status" value="1"/>
</dbReference>
<dbReference type="Gene3D" id="1.10.10.60">
    <property type="entry name" value="Homeodomain-like"/>
    <property type="match status" value="1"/>
</dbReference>
<evidence type="ECO:0000256" key="5">
    <source>
        <dbReference type="ARBA" id="ARBA00023163"/>
    </source>
</evidence>
<evidence type="ECO:0000256" key="3">
    <source>
        <dbReference type="ARBA" id="ARBA00023015"/>
    </source>
</evidence>
<name>A0AAP4U0W9_9GAMM</name>
<dbReference type="GO" id="GO:0006355">
    <property type="term" value="P:regulation of DNA-templated transcription"/>
    <property type="evidence" value="ECO:0007669"/>
    <property type="project" value="InterPro"/>
</dbReference>
<dbReference type="InterPro" id="IPR035965">
    <property type="entry name" value="PAS-like_dom_sf"/>
</dbReference>
<dbReference type="InterPro" id="IPR027417">
    <property type="entry name" value="P-loop_NTPase"/>
</dbReference>
<feature type="region of interest" description="Disordered" evidence="6">
    <location>
        <begin position="428"/>
        <end position="471"/>
    </location>
</feature>
<reference evidence="9" key="1">
    <citation type="submission" date="2023-07" db="EMBL/GenBank/DDBJ databases">
        <title>Genome content predicts the carbon catabolic preferences of heterotrophic bacteria.</title>
        <authorList>
            <person name="Gralka M."/>
        </authorList>
    </citation>
    <scope>NUCLEOTIDE SEQUENCE</scope>
    <source>
        <strain evidence="9">C2R13</strain>
    </source>
</reference>
<dbReference type="NCBIfam" id="TIGR00229">
    <property type="entry name" value="sensory_box"/>
    <property type="match status" value="1"/>
</dbReference>
<dbReference type="PROSITE" id="PS50112">
    <property type="entry name" value="PAS"/>
    <property type="match status" value="1"/>
</dbReference>
<feature type="compositionally biased region" description="Low complexity" evidence="6">
    <location>
        <begin position="453"/>
        <end position="465"/>
    </location>
</feature>
<dbReference type="InterPro" id="IPR025944">
    <property type="entry name" value="Sigma_54_int_dom_CS"/>
</dbReference>
<dbReference type="SMART" id="SM00382">
    <property type="entry name" value="AAA"/>
    <property type="match status" value="1"/>
</dbReference>
<dbReference type="InterPro" id="IPR002078">
    <property type="entry name" value="Sigma_54_int"/>
</dbReference>
<dbReference type="SUPFAM" id="SSF55785">
    <property type="entry name" value="PYP-like sensor domain (PAS domain)"/>
    <property type="match status" value="1"/>
</dbReference>
<organism evidence="9 10">
    <name type="scientific">Cobetia amphilecti</name>
    <dbReference type="NCBI Taxonomy" id="1055104"/>
    <lineage>
        <taxon>Bacteria</taxon>
        <taxon>Pseudomonadati</taxon>
        <taxon>Pseudomonadota</taxon>
        <taxon>Gammaproteobacteria</taxon>
        <taxon>Oceanospirillales</taxon>
        <taxon>Halomonadaceae</taxon>
        <taxon>Cobetia</taxon>
    </lineage>
</organism>
<evidence type="ECO:0000256" key="1">
    <source>
        <dbReference type="ARBA" id="ARBA00022741"/>
    </source>
</evidence>
<dbReference type="Pfam" id="PF25601">
    <property type="entry name" value="AAA_lid_14"/>
    <property type="match status" value="1"/>
</dbReference>
<comment type="caution">
    <text evidence="9">The sequence shown here is derived from an EMBL/GenBank/DDBJ whole genome shotgun (WGS) entry which is preliminary data.</text>
</comment>
<evidence type="ECO:0000259" key="7">
    <source>
        <dbReference type="PROSITE" id="PS50045"/>
    </source>
</evidence>
<accession>A0AAP4U0W9</accession>
<dbReference type="EMBL" id="JAUORK010000018">
    <property type="protein sequence ID" value="MDO6673017.1"/>
    <property type="molecule type" value="Genomic_DNA"/>
</dbReference>
<evidence type="ECO:0000256" key="2">
    <source>
        <dbReference type="ARBA" id="ARBA00022840"/>
    </source>
</evidence>
<dbReference type="InterPro" id="IPR058031">
    <property type="entry name" value="AAA_lid_NorR"/>
</dbReference>
<dbReference type="PROSITE" id="PS00688">
    <property type="entry name" value="SIGMA54_INTERACT_3"/>
    <property type="match status" value="1"/>
</dbReference>
<dbReference type="CDD" id="cd00130">
    <property type="entry name" value="PAS"/>
    <property type="match status" value="1"/>
</dbReference>
<dbReference type="Gene3D" id="3.30.450.20">
    <property type="entry name" value="PAS domain"/>
    <property type="match status" value="1"/>
</dbReference>
<dbReference type="AlphaFoldDB" id="A0AAP4U0W9"/>
<dbReference type="InterPro" id="IPR025943">
    <property type="entry name" value="Sigma_54_int_dom_ATP-bd_2"/>
</dbReference>
<dbReference type="InterPro" id="IPR009057">
    <property type="entry name" value="Homeodomain-like_sf"/>
</dbReference>
<dbReference type="InterPro" id="IPR000014">
    <property type="entry name" value="PAS"/>
</dbReference>
<dbReference type="PRINTS" id="PR01590">
    <property type="entry name" value="HTHFIS"/>
</dbReference>
<evidence type="ECO:0000256" key="4">
    <source>
        <dbReference type="ARBA" id="ARBA00023125"/>
    </source>
</evidence>
<dbReference type="GO" id="GO:0043565">
    <property type="term" value="F:sequence-specific DNA binding"/>
    <property type="evidence" value="ECO:0007669"/>
    <property type="project" value="InterPro"/>
</dbReference>
<evidence type="ECO:0000259" key="8">
    <source>
        <dbReference type="PROSITE" id="PS50112"/>
    </source>
</evidence>
<dbReference type="Pfam" id="PF00158">
    <property type="entry name" value="Sigma54_activat"/>
    <property type="match status" value="1"/>
</dbReference>
<dbReference type="Gene3D" id="3.40.50.300">
    <property type="entry name" value="P-loop containing nucleotide triphosphate hydrolases"/>
    <property type="match status" value="1"/>
</dbReference>